<evidence type="ECO:0000313" key="2">
    <source>
        <dbReference type="EMBL" id="GIJ92732.1"/>
    </source>
</evidence>
<gene>
    <name evidence="2" type="ORF">Asppvi_002010</name>
</gene>
<dbReference type="Proteomes" id="UP001043456">
    <property type="component" value="Unassembled WGS sequence"/>
</dbReference>
<name>A0A9P3BJZ4_9EURO</name>
<dbReference type="AlphaFoldDB" id="A0A9P3BJZ4"/>
<evidence type="ECO:0000313" key="3">
    <source>
        <dbReference type="Proteomes" id="UP001043456"/>
    </source>
</evidence>
<organism evidence="2 3">
    <name type="scientific">Aspergillus pseudoviridinutans</name>
    <dbReference type="NCBI Taxonomy" id="1517512"/>
    <lineage>
        <taxon>Eukaryota</taxon>
        <taxon>Fungi</taxon>
        <taxon>Dikarya</taxon>
        <taxon>Ascomycota</taxon>
        <taxon>Pezizomycotina</taxon>
        <taxon>Eurotiomycetes</taxon>
        <taxon>Eurotiomycetidae</taxon>
        <taxon>Eurotiales</taxon>
        <taxon>Aspergillaceae</taxon>
        <taxon>Aspergillus</taxon>
        <taxon>Aspergillus subgen. Fumigati</taxon>
    </lineage>
</organism>
<accession>A0A9P3BJZ4</accession>
<feature type="region of interest" description="Disordered" evidence="1">
    <location>
        <begin position="112"/>
        <end position="133"/>
    </location>
</feature>
<dbReference type="GeneID" id="67000622"/>
<evidence type="ECO:0000256" key="1">
    <source>
        <dbReference type="SAM" id="MobiDB-lite"/>
    </source>
</evidence>
<dbReference type="EMBL" id="BHVY01000011">
    <property type="protein sequence ID" value="GIJ92732.1"/>
    <property type="molecule type" value="Genomic_DNA"/>
</dbReference>
<protein>
    <submittedName>
        <fullName evidence="2">Uncharacterized protein</fullName>
    </submittedName>
</protein>
<keyword evidence="3" id="KW-1185">Reference proteome</keyword>
<dbReference type="OrthoDB" id="4392418at2759"/>
<proteinExistence type="predicted"/>
<feature type="region of interest" description="Disordered" evidence="1">
    <location>
        <begin position="51"/>
        <end position="73"/>
    </location>
</feature>
<reference evidence="2 3" key="1">
    <citation type="submission" date="2018-10" db="EMBL/GenBank/DDBJ databases">
        <title>Pan-genome distribution and transcriptional activeness of fungal secondary metabolism genes in Aspergillus section Fumigati.</title>
        <authorList>
            <person name="Takahashi H."/>
            <person name="Umemura M."/>
            <person name="Ninomiya A."/>
            <person name="Kusuya Y."/>
            <person name="Urayama S."/>
            <person name="Shimizu M."/>
            <person name="Watanabe A."/>
            <person name="Kamei K."/>
            <person name="Yaguchi T."/>
            <person name="Hagiwara D."/>
        </authorList>
    </citation>
    <scope>NUCLEOTIDE SEQUENCE [LARGE SCALE GENOMIC DNA]</scope>
    <source>
        <strain evidence="2 3">IFM 55266</strain>
    </source>
</reference>
<sequence length="133" mass="14704">MSWVTRVGRFLTFSWKSGTTGVQGINETSAQTAVEEAVVKLKGSFPELEKAKNAKVMSRPHSTPKADGRKDPLHANFEITSEEGQRITSVHYYPNPLGGKNVWFSRPKYNEGKKVNDYFPKEEQSGNGSGGKA</sequence>
<feature type="compositionally biased region" description="Basic and acidic residues" evidence="1">
    <location>
        <begin position="112"/>
        <end position="124"/>
    </location>
</feature>
<dbReference type="RefSeq" id="XP_043163478.1">
    <property type="nucleotide sequence ID" value="XM_043307543.1"/>
</dbReference>
<comment type="caution">
    <text evidence="2">The sequence shown here is derived from an EMBL/GenBank/DDBJ whole genome shotgun (WGS) entry which is preliminary data.</text>
</comment>
<feature type="compositionally biased region" description="Basic and acidic residues" evidence="1">
    <location>
        <begin position="64"/>
        <end position="73"/>
    </location>
</feature>